<dbReference type="EMBL" id="KE145358">
    <property type="protein sequence ID" value="EPE33120.1"/>
    <property type="molecule type" value="Genomic_DNA"/>
</dbReference>
<name>S3D5T0_GLAL2</name>
<dbReference type="eggNOG" id="ENOG502RJN7">
    <property type="taxonomic scope" value="Eukaryota"/>
</dbReference>
<evidence type="ECO:0000256" key="1">
    <source>
        <dbReference type="SAM" id="SignalP"/>
    </source>
</evidence>
<evidence type="ECO:0000259" key="2">
    <source>
        <dbReference type="Pfam" id="PF25484"/>
    </source>
</evidence>
<accession>S3D5T0</accession>
<dbReference type="Proteomes" id="UP000016922">
    <property type="component" value="Unassembled WGS sequence"/>
</dbReference>
<dbReference type="STRING" id="1116229.S3D5T0"/>
<dbReference type="HOGENOM" id="CLU_102302_0_0_1"/>
<sequence length="216" mass="22217">MFFTLATAIAILGATSQAAPTSSPIFPPRSSAADFRLVANVTANDLTPSINDYVLTSYHTGAGQAFAVLVPNTSATSGRTFYTNGTAEDIRYRRSNILTDGGSPPFPFGVVINGDESVSINAGTGTAGVNLALFPDPISKLSAVGKAGFYACEKTLPAGPAVQIFTKAFEETTPVGCADVSLLAQCAESTGVEHPFAAVSGCYADVAGIDWSIYSA</sequence>
<keyword evidence="4" id="KW-1185">Reference proteome</keyword>
<keyword evidence="1" id="KW-0732">Signal</keyword>
<protein>
    <recommendedName>
        <fullName evidence="2">DUF7907 domain-containing protein</fullName>
    </recommendedName>
</protein>
<proteinExistence type="predicted"/>
<dbReference type="OMA" id="VASINWS"/>
<feature type="signal peptide" evidence="1">
    <location>
        <begin position="1"/>
        <end position="18"/>
    </location>
</feature>
<dbReference type="OrthoDB" id="3518533at2759"/>
<feature type="chain" id="PRO_5004519266" description="DUF7907 domain-containing protein" evidence="1">
    <location>
        <begin position="19"/>
        <end position="216"/>
    </location>
</feature>
<dbReference type="InterPro" id="IPR057229">
    <property type="entry name" value="DUF7907"/>
</dbReference>
<gene>
    <name evidence="3" type="ORF">GLAREA_06132</name>
</gene>
<dbReference type="GeneID" id="19465186"/>
<reference evidence="3 4" key="1">
    <citation type="journal article" date="2013" name="BMC Genomics">
        <title>Genomics-driven discovery of the pneumocandin biosynthetic gene cluster in the fungus Glarea lozoyensis.</title>
        <authorList>
            <person name="Chen L."/>
            <person name="Yue Q."/>
            <person name="Zhang X."/>
            <person name="Xiang M."/>
            <person name="Wang C."/>
            <person name="Li S."/>
            <person name="Che Y."/>
            <person name="Ortiz-Lopez F.J."/>
            <person name="Bills G.F."/>
            <person name="Liu X."/>
            <person name="An Z."/>
        </authorList>
    </citation>
    <scope>NUCLEOTIDE SEQUENCE [LARGE SCALE GENOMIC DNA]</scope>
    <source>
        <strain evidence="4">ATCC 20868 / MF5171</strain>
    </source>
</reference>
<dbReference type="KEGG" id="glz:GLAREA_06132"/>
<dbReference type="RefSeq" id="XP_008079737.1">
    <property type="nucleotide sequence ID" value="XM_008081546.1"/>
</dbReference>
<evidence type="ECO:0000313" key="4">
    <source>
        <dbReference type="Proteomes" id="UP000016922"/>
    </source>
</evidence>
<dbReference type="AlphaFoldDB" id="S3D5T0"/>
<organism evidence="3 4">
    <name type="scientific">Glarea lozoyensis (strain ATCC 20868 / MF5171)</name>
    <dbReference type="NCBI Taxonomy" id="1116229"/>
    <lineage>
        <taxon>Eukaryota</taxon>
        <taxon>Fungi</taxon>
        <taxon>Dikarya</taxon>
        <taxon>Ascomycota</taxon>
        <taxon>Pezizomycotina</taxon>
        <taxon>Leotiomycetes</taxon>
        <taxon>Helotiales</taxon>
        <taxon>Helotiaceae</taxon>
        <taxon>Glarea</taxon>
    </lineage>
</organism>
<dbReference type="Pfam" id="PF25484">
    <property type="entry name" value="DUF7907"/>
    <property type="match status" value="1"/>
</dbReference>
<evidence type="ECO:0000313" key="3">
    <source>
        <dbReference type="EMBL" id="EPE33120.1"/>
    </source>
</evidence>
<feature type="domain" description="DUF7907" evidence="2">
    <location>
        <begin position="34"/>
        <end position="186"/>
    </location>
</feature>